<protein>
    <submittedName>
        <fullName evidence="5">Linear gramicidin synthase subunit D</fullName>
    </submittedName>
</protein>
<reference evidence="5 6" key="1">
    <citation type="submission" date="2015-09" db="EMBL/GenBank/DDBJ databases">
        <authorList>
            <consortium name="Pathogen Informatics"/>
        </authorList>
    </citation>
    <scope>NUCLEOTIDE SEQUENCE [LARGE SCALE GENOMIC DNA]</scope>
    <source>
        <strain evidence="5 6">2789STDY5608891</strain>
    </source>
</reference>
<dbReference type="Pfam" id="PF00501">
    <property type="entry name" value="AMP-binding"/>
    <property type="match status" value="1"/>
</dbReference>
<dbReference type="EMBL" id="CYYA01000016">
    <property type="protein sequence ID" value="CUN17795.1"/>
    <property type="molecule type" value="Genomic_DNA"/>
</dbReference>
<comment type="similarity">
    <text evidence="1">Belongs to the ATP-dependent AMP-binding enzyme family.</text>
</comment>
<dbReference type="PANTHER" id="PTHR22754:SF32">
    <property type="entry name" value="DISCO-INTERACTING PROTEIN 2"/>
    <property type="match status" value="1"/>
</dbReference>
<dbReference type="InterPro" id="IPR042099">
    <property type="entry name" value="ANL_N_sf"/>
</dbReference>
<keyword evidence="2" id="KW-0596">Phosphopantetheine</keyword>
<dbReference type="InterPro" id="IPR000873">
    <property type="entry name" value="AMP-dep_synth/lig_dom"/>
</dbReference>
<dbReference type="AlphaFoldDB" id="A0A173UUU1"/>
<dbReference type="SUPFAM" id="SSF47336">
    <property type="entry name" value="ACP-like"/>
    <property type="match status" value="1"/>
</dbReference>
<dbReference type="InterPro" id="IPR036736">
    <property type="entry name" value="ACP-like_sf"/>
</dbReference>
<dbReference type="InterPro" id="IPR036291">
    <property type="entry name" value="NAD(P)-bd_dom_sf"/>
</dbReference>
<dbReference type="InterPro" id="IPR045851">
    <property type="entry name" value="AMP-bd_C_sf"/>
</dbReference>
<dbReference type="Pfam" id="PF00550">
    <property type="entry name" value="PP-binding"/>
    <property type="match status" value="1"/>
</dbReference>
<dbReference type="SUPFAM" id="SSF51735">
    <property type="entry name" value="NAD(P)-binding Rossmann-fold domains"/>
    <property type="match status" value="1"/>
</dbReference>
<dbReference type="SUPFAM" id="SSF56801">
    <property type="entry name" value="Acetyl-CoA synthetase-like"/>
    <property type="match status" value="1"/>
</dbReference>
<dbReference type="PANTHER" id="PTHR22754">
    <property type="entry name" value="DISCO-INTERACTING PROTEIN 2 DIP2 -RELATED"/>
    <property type="match status" value="1"/>
</dbReference>
<dbReference type="NCBIfam" id="TIGR01746">
    <property type="entry name" value="Thioester-redct"/>
    <property type="match status" value="1"/>
</dbReference>
<dbReference type="InterPro" id="IPR009081">
    <property type="entry name" value="PP-bd_ACP"/>
</dbReference>
<dbReference type="GeneID" id="97391960"/>
<organism evidence="5 6">
    <name type="scientific">Eubacterium ramulus</name>
    <dbReference type="NCBI Taxonomy" id="39490"/>
    <lineage>
        <taxon>Bacteria</taxon>
        <taxon>Bacillati</taxon>
        <taxon>Bacillota</taxon>
        <taxon>Clostridia</taxon>
        <taxon>Eubacteriales</taxon>
        <taxon>Eubacteriaceae</taxon>
        <taxon>Eubacterium</taxon>
    </lineage>
</organism>
<gene>
    <name evidence="5" type="primary">lgrD</name>
    <name evidence="5" type="ORF">ERS852448_02230</name>
</gene>
<evidence type="ECO:0000256" key="1">
    <source>
        <dbReference type="ARBA" id="ARBA00006432"/>
    </source>
</evidence>
<dbReference type="InterPro" id="IPR010080">
    <property type="entry name" value="Thioester_reductase-like_dom"/>
</dbReference>
<sequence length="1066" mass="119878">MKKITSLIDILSARAEKSPERVIYRFLEYKNGKWEMQNITMRSLYHKSLEIAYALRKKGLRPGDRAVIFSMQDYGTTYAILGCMMAGVTFTVIPPPLDEGKIARFISVLKSCQPKALISNYALEQESGVSLTGRLIREAFTSVIRLKRIYTDRLTPYKRKDVIVDATENRLVYLQYTSGSTSAPRGVRVTWKALMKNLEQCQACYDFNHGTLGTWVPFFHNLGLVVTICMPICTTDACAYFLSTMQFLENPKLWIKMLHDFNLTLTVGPGSAFDACTRIFTPEEAAKYPLTQVTHFMNGSEFISAKTVEKFSRMFRLSPNAMAPGYGLAENVCLATFASQDYRTLKLDYEAYQKNCAVLVTEEKEGEQVKEIVSVGAPVKDLNLVIANPKTKKPYPDLHIGEIFISGDSVANGYWGNLKENANFRVRLEGYDRNFYKTGDLGFLYEGHLYITGRIKEMLIINGHNIFPSDLQALIIQKVPALATTAFGFFSTNDGDKEHVIAVVESTPEEDFQKRVGQINAAVSERFGFSFYDIIFVPRSAIPRTDNGKLQMLKARDLYQQGKLQLLHSSHAYRTGSAETTIIDKSIDKADEILLQVKSVFEKVLNIEQYNLTDSFLELGGDSLMGFELVSKIEERFHVKLDLREVLLDSSVSGVANYVRRVLTGGKGTSKAVNLEQECHLDPAISPSGTYETAPQDCRNILLTGATGFLGAQLIRAILTQYPKEGLHLYCLVRADSEEAGLERLIKNMEHYECWKEEYRGFLHPVIGDLSTEKFGLSDEQWQELAQTIQVIYHNGALLNFIFPYEFLKETNVHGTVETLRLACAGQPKYYHYVSSYSVYDTPNNKGKRVYENDPLNTARGFSLAYSETKWVSEKLVGIAQKRGLHTVIYRPGDITGASNGIWEMDDMVSRMIIGTIQMQAIPRTSYCMHMTPVDFVADAICCISRKPEAMDQSFNLVNPAPVPVKKAVSYIRAHGYPVRYISFGAWKSKLKQATASENALTLLACLFESGTDANPGVLRHFIGKDTIYDCTKANVLLNQSGISCPPVDEKLFGAYLNYFKKNGWI</sequence>
<dbReference type="InterPro" id="IPR020845">
    <property type="entry name" value="AMP-binding_CS"/>
</dbReference>
<dbReference type="Pfam" id="PF07993">
    <property type="entry name" value="NAD_binding_4"/>
    <property type="match status" value="1"/>
</dbReference>
<evidence type="ECO:0000256" key="2">
    <source>
        <dbReference type="ARBA" id="ARBA00022450"/>
    </source>
</evidence>
<name>A0A173UUU1_EUBRA</name>
<keyword evidence="3" id="KW-0597">Phosphoprotein</keyword>
<dbReference type="PROSITE" id="PS00455">
    <property type="entry name" value="AMP_BINDING"/>
    <property type="match status" value="1"/>
</dbReference>
<dbReference type="Gene3D" id="3.40.50.720">
    <property type="entry name" value="NAD(P)-binding Rossmann-like Domain"/>
    <property type="match status" value="1"/>
</dbReference>
<dbReference type="Gene3D" id="1.10.1200.10">
    <property type="entry name" value="ACP-like"/>
    <property type="match status" value="1"/>
</dbReference>
<evidence type="ECO:0000313" key="6">
    <source>
        <dbReference type="Proteomes" id="UP000095492"/>
    </source>
</evidence>
<dbReference type="Proteomes" id="UP000095492">
    <property type="component" value="Unassembled WGS sequence"/>
</dbReference>
<dbReference type="Gene3D" id="3.40.50.12780">
    <property type="entry name" value="N-terminal domain of ligase-like"/>
    <property type="match status" value="1"/>
</dbReference>
<accession>A0A173UUU1</accession>
<dbReference type="STRING" id="39490.ERS852448_02230"/>
<dbReference type="CDD" id="cd05235">
    <property type="entry name" value="SDR_e1"/>
    <property type="match status" value="1"/>
</dbReference>
<proteinExistence type="inferred from homology"/>
<dbReference type="PROSITE" id="PS50075">
    <property type="entry name" value="CARRIER"/>
    <property type="match status" value="1"/>
</dbReference>
<dbReference type="RefSeq" id="WP_055290565.1">
    <property type="nucleotide sequence ID" value="NZ_CP173382.1"/>
</dbReference>
<evidence type="ECO:0000256" key="3">
    <source>
        <dbReference type="ARBA" id="ARBA00022553"/>
    </source>
</evidence>
<feature type="domain" description="Carrier" evidence="4">
    <location>
        <begin position="588"/>
        <end position="663"/>
    </location>
</feature>
<dbReference type="OrthoDB" id="9803968at2"/>
<dbReference type="InterPro" id="IPR013120">
    <property type="entry name" value="FAR_NAD-bd"/>
</dbReference>
<evidence type="ECO:0000259" key="4">
    <source>
        <dbReference type="PROSITE" id="PS50075"/>
    </source>
</evidence>
<dbReference type="Gene3D" id="3.30.300.30">
    <property type="match status" value="1"/>
</dbReference>
<evidence type="ECO:0000313" key="5">
    <source>
        <dbReference type="EMBL" id="CUN17795.1"/>
    </source>
</evidence>